<keyword evidence="1" id="KW-0472">Membrane</keyword>
<organism evidence="2 3">
    <name type="scientific">Streptomyces milbemycinicus</name>
    <dbReference type="NCBI Taxonomy" id="476552"/>
    <lineage>
        <taxon>Bacteria</taxon>
        <taxon>Bacillati</taxon>
        <taxon>Actinomycetota</taxon>
        <taxon>Actinomycetes</taxon>
        <taxon>Kitasatosporales</taxon>
        <taxon>Streptomycetaceae</taxon>
        <taxon>Streptomyces</taxon>
    </lineage>
</organism>
<keyword evidence="1" id="KW-1133">Transmembrane helix</keyword>
<keyword evidence="3" id="KW-1185">Reference proteome</keyword>
<dbReference type="Pfam" id="PF11303">
    <property type="entry name" value="DUF3105"/>
    <property type="match status" value="1"/>
</dbReference>
<proteinExistence type="predicted"/>
<dbReference type="EMBL" id="JBJDQH010000013">
    <property type="protein sequence ID" value="MFK4270162.1"/>
    <property type="molecule type" value="Genomic_DNA"/>
</dbReference>
<comment type="caution">
    <text evidence="2">The sequence shown here is derived from an EMBL/GenBank/DDBJ whole genome shotgun (WGS) entry which is preliminary data.</text>
</comment>
<reference evidence="2 3" key="1">
    <citation type="submission" date="2024-11" db="EMBL/GenBank/DDBJ databases">
        <title>The Natural Products Discovery Center: Release of the First 8490 Sequenced Strains for Exploring Actinobacteria Biosynthetic Diversity.</title>
        <authorList>
            <person name="Kalkreuter E."/>
            <person name="Kautsar S.A."/>
            <person name="Yang D."/>
            <person name="Bader C.D."/>
            <person name="Teijaro C.N."/>
            <person name="Fluegel L."/>
            <person name="Davis C.M."/>
            <person name="Simpson J.R."/>
            <person name="Lauterbach L."/>
            <person name="Steele A.D."/>
            <person name="Gui C."/>
            <person name="Meng S."/>
            <person name="Li G."/>
            <person name="Viehrig K."/>
            <person name="Ye F."/>
            <person name="Su P."/>
            <person name="Kiefer A.F."/>
            <person name="Nichols A."/>
            <person name="Cepeda A.J."/>
            <person name="Yan W."/>
            <person name="Fan B."/>
            <person name="Jiang Y."/>
            <person name="Adhikari A."/>
            <person name="Zheng C.-J."/>
            <person name="Schuster L."/>
            <person name="Cowan T.M."/>
            <person name="Smanski M.J."/>
            <person name="Chevrette M.G."/>
            <person name="De Carvalho L.P.S."/>
            <person name="Shen B."/>
        </authorList>
    </citation>
    <scope>NUCLEOTIDE SEQUENCE [LARGE SCALE GENOMIC DNA]</scope>
    <source>
        <strain evidence="2 3">NPDC020863</strain>
    </source>
</reference>
<accession>A0ABW8LW62</accession>
<name>A0ABW8LW62_9ACTN</name>
<dbReference type="Proteomes" id="UP001620295">
    <property type="component" value="Unassembled WGS sequence"/>
</dbReference>
<dbReference type="InterPro" id="IPR021454">
    <property type="entry name" value="DUF3105"/>
</dbReference>
<evidence type="ECO:0000313" key="3">
    <source>
        <dbReference type="Proteomes" id="UP001620295"/>
    </source>
</evidence>
<evidence type="ECO:0000256" key="1">
    <source>
        <dbReference type="SAM" id="Phobius"/>
    </source>
</evidence>
<sequence length="222" mass="24453">MASKGSKTKNAAAARREKIEELRRAERARDRRYRIITIVSCTVIVVGLVVGGYFIIDATKEKDEKAKAVTMTTVKTGTFKGMKTWKNLTQTHVDGKVDYPMSPPVGGNHNQVWQNCNGDVYDKPIANENAVHSLEHGSVWVTYTDKAAAKDVTALEKRVKATPYSLMSPYQDQDGPIVLNAWGTQLKVDSADDPRVAKFFEDYVQGKQTPEKGAACTGGKAE</sequence>
<feature type="transmembrane region" description="Helical" evidence="1">
    <location>
        <begin position="33"/>
        <end position="56"/>
    </location>
</feature>
<evidence type="ECO:0000313" key="2">
    <source>
        <dbReference type="EMBL" id="MFK4270162.1"/>
    </source>
</evidence>
<keyword evidence="1" id="KW-0812">Transmembrane</keyword>
<dbReference type="RefSeq" id="WP_358639469.1">
    <property type="nucleotide sequence ID" value="NZ_JBFAEV010000014.1"/>
</dbReference>
<protein>
    <submittedName>
        <fullName evidence="2">DUF3105 domain-containing protein</fullName>
    </submittedName>
</protein>
<gene>
    <name evidence="2" type="ORF">ACI2L5_35280</name>
</gene>